<keyword evidence="2" id="KW-0695">RNA-directed DNA polymerase</keyword>
<comment type="caution">
    <text evidence="2">The sequence shown here is derived from an EMBL/GenBank/DDBJ whole genome shotgun (WGS) entry which is preliminary data.</text>
</comment>
<organism evidence="2">
    <name type="scientific">Tanacetum cinerariifolium</name>
    <name type="common">Dalmatian daisy</name>
    <name type="synonym">Chrysanthemum cinerariifolium</name>
    <dbReference type="NCBI Taxonomy" id="118510"/>
    <lineage>
        <taxon>Eukaryota</taxon>
        <taxon>Viridiplantae</taxon>
        <taxon>Streptophyta</taxon>
        <taxon>Embryophyta</taxon>
        <taxon>Tracheophyta</taxon>
        <taxon>Spermatophyta</taxon>
        <taxon>Magnoliopsida</taxon>
        <taxon>eudicotyledons</taxon>
        <taxon>Gunneridae</taxon>
        <taxon>Pentapetalae</taxon>
        <taxon>asterids</taxon>
        <taxon>campanulids</taxon>
        <taxon>Asterales</taxon>
        <taxon>Asteraceae</taxon>
        <taxon>Asteroideae</taxon>
        <taxon>Anthemideae</taxon>
        <taxon>Anthemidinae</taxon>
        <taxon>Tanacetum</taxon>
    </lineage>
</organism>
<feature type="domain" description="Integrase zinc-binding" evidence="1">
    <location>
        <begin position="69"/>
        <end position="124"/>
    </location>
</feature>
<proteinExistence type="predicted"/>
<feature type="non-terminal residue" evidence="2">
    <location>
        <position position="192"/>
    </location>
</feature>
<dbReference type="Pfam" id="PF17921">
    <property type="entry name" value="Integrase_H2C2"/>
    <property type="match status" value="1"/>
</dbReference>
<protein>
    <submittedName>
        <fullName evidence="2">RNA-directed DNA polymerase</fullName>
    </submittedName>
</protein>
<dbReference type="Gene3D" id="1.10.340.70">
    <property type="match status" value="1"/>
</dbReference>
<keyword evidence="2" id="KW-0548">Nucleotidyltransferase</keyword>
<dbReference type="GO" id="GO:0003964">
    <property type="term" value="F:RNA-directed DNA polymerase activity"/>
    <property type="evidence" value="ECO:0007669"/>
    <property type="project" value="UniProtKB-KW"/>
</dbReference>
<name>A0A699Q5B1_TANCI</name>
<sequence>MVCAQRRTWDPGITWLKILKEHLKDKELCASDKDFGNIWMELEIKQHQGEFLLLDGYLFKGNRLFIPRTSLKSQLAKEIHVGGLIVHLGRDKTIASVESRFYWPQLKRDVGSFMKICVVCQEGKEEQHLVVPCSYEEIVKFPTQPATTEINREDGSNLKEFLNVFTMKEADIIGPIMVVEDEPLMMLGSGPN</sequence>
<accession>A0A699Q5B1</accession>
<dbReference type="AlphaFoldDB" id="A0A699Q5B1"/>
<dbReference type="PANTHER" id="PTHR37984">
    <property type="entry name" value="PROTEIN CBG26694"/>
    <property type="match status" value="1"/>
</dbReference>
<dbReference type="EMBL" id="BKCJ010974459">
    <property type="protein sequence ID" value="GFC57649.1"/>
    <property type="molecule type" value="Genomic_DNA"/>
</dbReference>
<reference evidence="2" key="1">
    <citation type="journal article" date="2019" name="Sci. Rep.">
        <title>Draft genome of Tanacetum cinerariifolium, the natural source of mosquito coil.</title>
        <authorList>
            <person name="Yamashiro T."/>
            <person name="Shiraishi A."/>
            <person name="Satake H."/>
            <person name="Nakayama K."/>
        </authorList>
    </citation>
    <scope>NUCLEOTIDE SEQUENCE</scope>
</reference>
<gene>
    <name evidence="2" type="ORF">Tci_829619</name>
</gene>
<dbReference type="InterPro" id="IPR041588">
    <property type="entry name" value="Integrase_H2C2"/>
</dbReference>
<evidence type="ECO:0000259" key="1">
    <source>
        <dbReference type="Pfam" id="PF17921"/>
    </source>
</evidence>
<evidence type="ECO:0000313" key="2">
    <source>
        <dbReference type="EMBL" id="GFC57649.1"/>
    </source>
</evidence>
<keyword evidence="2" id="KW-0808">Transferase</keyword>
<dbReference type="PANTHER" id="PTHR37984:SF5">
    <property type="entry name" value="PROTEIN NYNRIN-LIKE"/>
    <property type="match status" value="1"/>
</dbReference>
<dbReference type="InterPro" id="IPR050951">
    <property type="entry name" value="Retrovirus_Pol_polyprotein"/>
</dbReference>